<evidence type="ECO:0000313" key="7">
    <source>
        <dbReference type="Proteomes" id="UP000030655"/>
    </source>
</evidence>
<dbReference type="PANTHER" id="PTHR12131:SF1">
    <property type="entry name" value="ATP-DEPENDENT RNA HELICASE SUPV3L1, MITOCHONDRIAL-RELATED"/>
    <property type="match status" value="1"/>
</dbReference>
<evidence type="ECO:0000313" key="6">
    <source>
        <dbReference type="EMBL" id="KCZ80775.1"/>
    </source>
</evidence>
<accession>A0A059F0S0</accession>
<feature type="domain" description="Helicase C-terminal" evidence="5">
    <location>
        <begin position="53"/>
        <end position="244"/>
    </location>
</feature>
<dbReference type="InterPro" id="IPR027417">
    <property type="entry name" value="P-loop_NTPase"/>
</dbReference>
<organism evidence="6 7">
    <name type="scientific">Anncaliia algerae PRA339</name>
    <dbReference type="NCBI Taxonomy" id="1288291"/>
    <lineage>
        <taxon>Eukaryota</taxon>
        <taxon>Fungi</taxon>
        <taxon>Fungi incertae sedis</taxon>
        <taxon>Microsporidia</taxon>
        <taxon>Tubulinosematoidea</taxon>
        <taxon>Tubulinosematidae</taxon>
        <taxon>Anncaliia</taxon>
    </lineage>
</organism>
<dbReference type="VEuPathDB" id="MicrosporidiaDB:H312_01833"/>
<dbReference type="GO" id="GO:0055087">
    <property type="term" value="C:Ski complex"/>
    <property type="evidence" value="ECO:0007669"/>
    <property type="project" value="TreeGrafter"/>
</dbReference>
<dbReference type="GO" id="GO:0070478">
    <property type="term" value="P:nuclear-transcribed mRNA catabolic process, 3'-5' exonucleolytic nonsense-mediated decay"/>
    <property type="evidence" value="ECO:0007669"/>
    <property type="project" value="TreeGrafter"/>
</dbReference>
<dbReference type="EMBL" id="KK365163">
    <property type="protein sequence ID" value="KCZ80775.1"/>
    <property type="molecule type" value="Genomic_DNA"/>
</dbReference>
<dbReference type="GO" id="GO:0016787">
    <property type="term" value="F:hydrolase activity"/>
    <property type="evidence" value="ECO:0007669"/>
    <property type="project" value="UniProtKB-KW"/>
</dbReference>
<keyword evidence="2" id="KW-0378">Hydrolase</keyword>
<dbReference type="Gene3D" id="1.10.3380.30">
    <property type="match status" value="1"/>
</dbReference>
<dbReference type="Gene3D" id="3.40.50.300">
    <property type="entry name" value="P-loop containing nucleotide triphosphate hydrolases"/>
    <property type="match status" value="1"/>
</dbReference>
<evidence type="ECO:0000259" key="5">
    <source>
        <dbReference type="PROSITE" id="PS51194"/>
    </source>
</evidence>
<protein>
    <recommendedName>
        <fullName evidence="5">Helicase C-terminal domain-containing protein</fullName>
    </recommendedName>
</protein>
<dbReference type="SUPFAM" id="SSF52540">
    <property type="entry name" value="P-loop containing nucleoside triphosphate hydrolases"/>
    <property type="match status" value="1"/>
</dbReference>
<dbReference type="SMART" id="SM00490">
    <property type="entry name" value="HELICc"/>
    <property type="match status" value="1"/>
</dbReference>
<dbReference type="InterPro" id="IPR012961">
    <property type="entry name" value="Ski2/MTR4_C"/>
</dbReference>
<keyword evidence="7" id="KW-1185">Reference proteome</keyword>
<keyword evidence="3" id="KW-0347">Helicase</keyword>
<sequence>MIYYENKGFNLNGEINLKYFSEKEQFKHKIIKKNKKDELVTNYFKITKEKRTNVYSLVNWLKEKELIPSILFTFSRSKIDKLSDSLHIDLTTDNEKSLIKEFLNKVNLPPLPQVSKVKEMLLRGIAIHYSTMIPLLKESVEFLISFGLVKVLFATETFAVGVNMPAKSVVFLNLTKITKENGSNQFRYLNSSEFTQMSGRAGRRGLDSKGVVILTDVERKDTLSLFKSSSLIVSQFKVTFNFVLRNDPSFLRKTFLENESDKRNRRILQILSTENISVKNNKYFTKMKELIQIDYSYFIKENDIIYTKSNHKLKVLGVKDRLLVDKGCKECLKSGIFFNMPVEYTCGCNCHKESEMIGNSFVSEVNNHSTVINDNSSDINNKLIDNLFNECINIDEMLSSLSLERVIDKNNEERMIDKKSVIFLEREGNIGLDLCLMLQKSENILNELKEMNYPDNKSLDIQSNNESIINHKLINNNKLIKNNESVNNHKLINKEIKLINNHKLINNNESVNNNELINNKESINNHKLINYRNDLKKEERIYKINELKKLLTEEDLKLINDYNARKEFLTKNNYFDLKGKCAKKIRVLEDILLVEMLFSGLLKNLNSNELCSLISCLANRDIVECISQFVIDKSIVNKINEFISSLNERMIDIPKYSMLNDSIYSSVYVYLTQMSFYQISEFVNEGIFVKIVTRTDEGIRELSNLCEYIGDTQLLEIIKQIDLRKSETVRESLYVIA</sequence>
<reference evidence="6 7" key="2">
    <citation type="submission" date="2014-03" db="EMBL/GenBank/DDBJ databases">
        <title>The Genome Sequence of Anncaliia algerae insect isolate PRA339.</title>
        <authorList>
            <consortium name="The Broad Institute Genome Sequencing Platform"/>
            <consortium name="The Broad Institute Genome Sequencing Center for Infectious Disease"/>
            <person name="Cuomo C."/>
            <person name="Becnel J."/>
            <person name="Sanscrainte N."/>
            <person name="Walker B."/>
            <person name="Young S.K."/>
            <person name="Zeng Q."/>
            <person name="Gargeya S."/>
            <person name="Fitzgerald M."/>
            <person name="Haas B."/>
            <person name="Abouelleil A."/>
            <person name="Alvarado L."/>
            <person name="Arachchi H.M."/>
            <person name="Berlin A.M."/>
            <person name="Chapman S.B."/>
            <person name="Dewar J."/>
            <person name="Goldberg J."/>
            <person name="Griggs A."/>
            <person name="Gujja S."/>
            <person name="Hansen M."/>
            <person name="Howarth C."/>
            <person name="Imamovic A."/>
            <person name="Larimer J."/>
            <person name="McCowan C."/>
            <person name="Murphy C."/>
            <person name="Neiman D."/>
            <person name="Pearson M."/>
            <person name="Priest M."/>
            <person name="Roberts A."/>
            <person name="Saif S."/>
            <person name="Shea T."/>
            <person name="Sisk P."/>
            <person name="Sykes S."/>
            <person name="Wortman J."/>
            <person name="Nusbaum C."/>
            <person name="Birren B."/>
        </authorList>
    </citation>
    <scope>NUCLEOTIDE SEQUENCE [LARGE SCALE GENOMIC DNA]</scope>
    <source>
        <strain evidence="6 7">PRA339</strain>
    </source>
</reference>
<name>A0A059F0S0_9MICR</name>
<dbReference type="STRING" id="1288291.A0A059F0S0"/>
<dbReference type="PROSITE" id="PS51194">
    <property type="entry name" value="HELICASE_CTER"/>
    <property type="match status" value="1"/>
</dbReference>
<dbReference type="Proteomes" id="UP000030655">
    <property type="component" value="Unassembled WGS sequence"/>
</dbReference>
<reference evidence="7" key="1">
    <citation type="submission" date="2013-02" db="EMBL/GenBank/DDBJ databases">
        <authorList>
            <consortium name="The Broad Institute Genome Sequencing Platform"/>
            <person name="Cuomo C."/>
            <person name="Becnel J."/>
            <person name="Sanscrainte N."/>
            <person name="Walker B."/>
            <person name="Young S.K."/>
            <person name="Zeng Q."/>
            <person name="Gargeya S."/>
            <person name="Fitzgerald M."/>
            <person name="Haas B."/>
            <person name="Abouelleil A."/>
            <person name="Alvarado L."/>
            <person name="Arachchi H.M."/>
            <person name="Berlin A.M."/>
            <person name="Chapman S.B."/>
            <person name="Dewar J."/>
            <person name="Goldberg J."/>
            <person name="Griggs A."/>
            <person name="Gujja S."/>
            <person name="Hansen M."/>
            <person name="Howarth C."/>
            <person name="Imamovic A."/>
            <person name="Larimer J."/>
            <person name="McCowan C."/>
            <person name="Murphy C."/>
            <person name="Neiman D."/>
            <person name="Pearson M."/>
            <person name="Priest M."/>
            <person name="Roberts A."/>
            <person name="Saif S."/>
            <person name="Shea T."/>
            <person name="Sisk P."/>
            <person name="Sykes S."/>
            <person name="Wortman J."/>
            <person name="Nusbaum C."/>
            <person name="Birren B."/>
        </authorList>
    </citation>
    <scope>NUCLEOTIDE SEQUENCE [LARGE SCALE GENOMIC DNA]</scope>
    <source>
        <strain evidence="7">PRA339</strain>
    </source>
</reference>
<keyword evidence="4" id="KW-0067">ATP-binding</keyword>
<dbReference type="InterPro" id="IPR050699">
    <property type="entry name" value="RNA-DNA_Helicase"/>
</dbReference>
<evidence type="ECO:0000256" key="1">
    <source>
        <dbReference type="ARBA" id="ARBA00022741"/>
    </source>
</evidence>
<keyword evidence="1" id="KW-0547">Nucleotide-binding</keyword>
<dbReference type="GO" id="GO:0005524">
    <property type="term" value="F:ATP binding"/>
    <property type="evidence" value="ECO:0007669"/>
    <property type="project" value="UniProtKB-KW"/>
</dbReference>
<dbReference type="InterPro" id="IPR001650">
    <property type="entry name" value="Helicase_C-like"/>
</dbReference>
<dbReference type="GO" id="GO:0004386">
    <property type="term" value="F:helicase activity"/>
    <property type="evidence" value="ECO:0007669"/>
    <property type="project" value="UniProtKB-KW"/>
</dbReference>
<dbReference type="Pfam" id="PF08148">
    <property type="entry name" value="DSHCT"/>
    <property type="match status" value="1"/>
</dbReference>
<evidence type="ECO:0000256" key="2">
    <source>
        <dbReference type="ARBA" id="ARBA00022801"/>
    </source>
</evidence>
<proteinExistence type="predicted"/>
<dbReference type="PANTHER" id="PTHR12131">
    <property type="entry name" value="ATP-DEPENDENT RNA AND DNA HELICASE"/>
    <property type="match status" value="1"/>
</dbReference>
<dbReference type="SMART" id="SM01142">
    <property type="entry name" value="DSHCT"/>
    <property type="match status" value="1"/>
</dbReference>
<gene>
    <name evidence="6" type="ORF">H312_01833</name>
</gene>
<evidence type="ECO:0000256" key="3">
    <source>
        <dbReference type="ARBA" id="ARBA00022806"/>
    </source>
</evidence>
<evidence type="ECO:0000256" key="4">
    <source>
        <dbReference type="ARBA" id="ARBA00022840"/>
    </source>
</evidence>
<dbReference type="AlphaFoldDB" id="A0A059F0S0"/>
<dbReference type="HOGENOM" id="CLU_376403_0_0_1"/>
<dbReference type="OrthoDB" id="64767at2759"/>